<evidence type="ECO:0000256" key="2">
    <source>
        <dbReference type="SAM" id="Phobius"/>
    </source>
</evidence>
<gene>
    <name evidence="3" type="ORF">SO694_0007109</name>
</gene>
<proteinExistence type="predicted"/>
<protein>
    <recommendedName>
        <fullName evidence="5">Sulfotransferase domain-containing protein</fullName>
    </recommendedName>
</protein>
<evidence type="ECO:0008006" key="5">
    <source>
        <dbReference type="Google" id="ProtNLM"/>
    </source>
</evidence>
<comment type="caution">
    <text evidence="3">The sequence shown here is derived from an EMBL/GenBank/DDBJ whole genome shotgun (WGS) entry which is preliminary data.</text>
</comment>
<dbReference type="EMBL" id="JBBJCI010000419">
    <property type="protein sequence ID" value="KAK7231143.1"/>
    <property type="molecule type" value="Genomic_DNA"/>
</dbReference>
<feature type="transmembrane region" description="Helical" evidence="2">
    <location>
        <begin position="60"/>
        <end position="82"/>
    </location>
</feature>
<evidence type="ECO:0000313" key="3">
    <source>
        <dbReference type="EMBL" id="KAK7231143.1"/>
    </source>
</evidence>
<keyword evidence="2" id="KW-0472">Membrane</keyword>
<sequence length="458" mass="49836">MDAAARLVAKFRTASAQDLAPALLFGGAYFFFNRLAKLAQRWVQRRKAAPRSKKAEGTKAFYILGGLLAAALGVQGLCYYRYGPLFFVAEDAKKLDWTGADWRAALENRTVAFVGGHHRAGTTMLWRSLAGHPAVASFGERRECGLDFSEGVFAQDVYPRFGVGDTKDANPLTMFGDFLGAGDAEAEEAPKTGLGKYALGRVEDVYWTENHWSVSDASQARLLNAFGYLWERRAKPPIAEASVLLEKSPPNAVLARYLQAVVDFPTDRRAAEPAAATTCAAGDKACDKKLKKKKRGRRDAEEFAPAMPAAPPRPAASRARFVFVSRHPIANAVSHQYVTTGLAIPDLVAHWIAVATYAKTNEAYLAHVVSIRLEDFCASPAAHLLDLWAFLGLEGHDAATAAAAAKSVRPDPNAKHKAEYCGPLVAGDAAAVAQHDFLSSHFGDQIERDHNYTIRDWC</sequence>
<dbReference type="SUPFAM" id="SSF52540">
    <property type="entry name" value="P-loop containing nucleoside triphosphate hydrolases"/>
    <property type="match status" value="1"/>
</dbReference>
<accession>A0ABR1FI20</accession>
<feature type="transmembrane region" description="Helical" evidence="2">
    <location>
        <begin position="20"/>
        <end position="39"/>
    </location>
</feature>
<dbReference type="InterPro" id="IPR027417">
    <property type="entry name" value="P-loop_NTPase"/>
</dbReference>
<evidence type="ECO:0000313" key="4">
    <source>
        <dbReference type="Proteomes" id="UP001363151"/>
    </source>
</evidence>
<dbReference type="Gene3D" id="3.40.50.300">
    <property type="entry name" value="P-loop containing nucleotide triphosphate hydrolases"/>
    <property type="match status" value="1"/>
</dbReference>
<keyword evidence="2" id="KW-0812">Transmembrane</keyword>
<name>A0ABR1FI20_AURAN</name>
<keyword evidence="2" id="KW-1133">Transmembrane helix</keyword>
<dbReference type="Proteomes" id="UP001363151">
    <property type="component" value="Unassembled WGS sequence"/>
</dbReference>
<feature type="region of interest" description="Disordered" evidence="1">
    <location>
        <begin position="290"/>
        <end position="313"/>
    </location>
</feature>
<evidence type="ECO:0000256" key="1">
    <source>
        <dbReference type="SAM" id="MobiDB-lite"/>
    </source>
</evidence>
<reference evidence="3 4" key="1">
    <citation type="submission" date="2024-03" db="EMBL/GenBank/DDBJ databases">
        <title>Aureococcus anophagefferens CCMP1851 and Kratosvirus quantuckense: Draft genome of a second virus-susceptible host strain in the model system.</title>
        <authorList>
            <person name="Chase E."/>
            <person name="Truchon A.R."/>
            <person name="Schepens W."/>
            <person name="Wilhelm S.W."/>
        </authorList>
    </citation>
    <scope>NUCLEOTIDE SEQUENCE [LARGE SCALE GENOMIC DNA]</scope>
    <source>
        <strain evidence="3 4">CCMP1851</strain>
    </source>
</reference>
<keyword evidence="4" id="KW-1185">Reference proteome</keyword>
<organism evidence="3 4">
    <name type="scientific">Aureococcus anophagefferens</name>
    <name type="common">Harmful bloom alga</name>
    <dbReference type="NCBI Taxonomy" id="44056"/>
    <lineage>
        <taxon>Eukaryota</taxon>
        <taxon>Sar</taxon>
        <taxon>Stramenopiles</taxon>
        <taxon>Ochrophyta</taxon>
        <taxon>Pelagophyceae</taxon>
        <taxon>Pelagomonadales</taxon>
        <taxon>Pelagomonadaceae</taxon>
        <taxon>Aureococcus</taxon>
    </lineage>
</organism>